<sequence length="340" mass="37746">MGSVIIYRMLIIYMKKCVCVCMYVCTHTHTRTECLCCFSEMSSDLEEELNALLSGGAAPLPDQYDMMSESPRPLKLRHNVCYIVVGVLLNEQDEVLMMQEAKAECLGTWYLPAGRLERGETLVDGLCREVKEETGLTCEPITLLAVEERGAAWVRFVFLAQHTGGSLKSPASADKESIQASWWDRVSPLPLRCRDILPLIKLALEYRNQPSHPYMLPLLYPSPFLILRMLLVCLTTPGELWVLQSASSPARLPTAVCATHGGSLLNPLRSLLQDPPKSYGILGVQHQGGDGADGVCLTVMGVFNGLKPPRVRVHSLSWVLMENEELKNSIEKATLLPLYS</sequence>
<dbReference type="GO" id="GO:0046872">
    <property type="term" value="F:metal ion binding"/>
    <property type="evidence" value="ECO:0007669"/>
    <property type="project" value="UniProtKB-KW"/>
</dbReference>
<dbReference type="InterPro" id="IPR042970">
    <property type="entry name" value="NUDT18_NUDIX"/>
</dbReference>
<dbReference type="EMBL" id="KV927273">
    <property type="protein sequence ID" value="PIO34627.1"/>
    <property type="molecule type" value="Genomic_DNA"/>
</dbReference>
<dbReference type="SUPFAM" id="SSF55811">
    <property type="entry name" value="Nudix"/>
    <property type="match status" value="1"/>
</dbReference>
<dbReference type="GO" id="GO:0044716">
    <property type="term" value="F:8-oxo-GDP phosphatase activity"/>
    <property type="evidence" value="ECO:0007669"/>
    <property type="project" value="TreeGrafter"/>
</dbReference>
<comment type="similarity">
    <text evidence="3 8">Belongs to the Nudix hydrolase family.</text>
</comment>
<dbReference type="PRINTS" id="PR00502">
    <property type="entry name" value="NUDIXFAMILY"/>
</dbReference>
<evidence type="ECO:0000313" key="11">
    <source>
        <dbReference type="Proteomes" id="UP000228934"/>
    </source>
</evidence>
<keyword evidence="6" id="KW-0460">Magnesium</keyword>
<keyword evidence="5 8" id="KW-0378">Hydrolase</keyword>
<dbReference type="GO" id="GO:0044715">
    <property type="term" value="F:8-oxo-dGDP phosphatase activity"/>
    <property type="evidence" value="ECO:0007669"/>
    <property type="project" value="TreeGrafter"/>
</dbReference>
<evidence type="ECO:0000256" key="1">
    <source>
        <dbReference type="ARBA" id="ARBA00001936"/>
    </source>
</evidence>
<keyword evidence="7" id="KW-0464">Manganese</keyword>
<keyword evidence="11" id="KW-1185">Reference proteome</keyword>
<dbReference type="Proteomes" id="UP000228934">
    <property type="component" value="Unassembled WGS sequence"/>
</dbReference>
<evidence type="ECO:0000256" key="6">
    <source>
        <dbReference type="ARBA" id="ARBA00022842"/>
    </source>
</evidence>
<comment type="cofactor">
    <cofactor evidence="1">
        <name>Mn(2+)</name>
        <dbReference type="ChEBI" id="CHEBI:29035"/>
    </cofactor>
</comment>
<dbReference type="Pfam" id="PF00293">
    <property type="entry name" value="NUDIX"/>
    <property type="match status" value="1"/>
</dbReference>
<proteinExistence type="inferred from homology"/>
<comment type="cofactor">
    <cofactor evidence="2">
        <name>Mg(2+)</name>
        <dbReference type="ChEBI" id="CHEBI:18420"/>
    </cofactor>
</comment>
<dbReference type="PROSITE" id="PS00893">
    <property type="entry name" value="NUDIX_BOX"/>
    <property type="match status" value="1"/>
</dbReference>
<gene>
    <name evidence="10" type="ORF">AB205_0210830</name>
</gene>
<organism evidence="10 11">
    <name type="scientific">Aquarana catesbeiana</name>
    <name type="common">American bullfrog</name>
    <name type="synonym">Rana catesbeiana</name>
    <dbReference type="NCBI Taxonomy" id="8400"/>
    <lineage>
        <taxon>Eukaryota</taxon>
        <taxon>Metazoa</taxon>
        <taxon>Chordata</taxon>
        <taxon>Craniata</taxon>
        <taxon>Vertebrata</taxon>
        <taxon>Euteleostomi</taxon>
        <taxon>Amphibia</taxon>
        <taxon>Batrachia</taxon>
        <taxon>Anura</taxon>
        <taxon>Neobatrachia</taxon>
        <taxon>Ranoidea</taxon>
        <taxon>Ranidae</taxon>
        <taxon>Aquarana</taxon>
    </lineage>
</organism>
<dbReference type="AlphaFoldDB" id="A0A2G9S3A0"/>
<evidence type="ECO:0000259" key="9">
    <source>
        <dbReference type="PROSITE" id="PS51462"/>
    </source>
</evidence>
<dbReference type="InterPro" id="IPR015797">
    <property type="entry name" value="NUDIX_hydrolase-like_dom_sf"/>
</dbReference>
<evidence type="ECO:0000256" key="5">
    <source>
        <dbReference type="ARBA" id="ARBA00022801"/>
    </source>
</evidence>
<accession>A0A2G9S3A0</accession>
<keyword evidence="4" id="KW-0479">Metal-binding</keyword>
<dbReference type="PANTHER" id="PTHR22769">
    <property type="entry name" value="MUTT/NUDIX HYDROLASE"/>
    <property type="match status" value="1"/>
</dbReference>
<dbReference type="OrthoDB" id="10005910at2759"/>
<dbReference type="InterPro" id="IPR000086">
    <property type="entry name" value="NUDIX_hydrolase_dom"/>
</dbReference>
<evidence type="ECO:0000256" key="4">
    <source>
        <dbReference type="ARBA" id="ARBA00022723"/>
    </source>
</evidence>
<reference evidence="11" key="1">
    <citation type="journal article" date="2017" name="Nat. Commun.">
        <title>The North American bullfrog draft genome provides insight into hormonal regulation of long noncoding RNA.</title>
        <authorList>
            <person name="Hammond S.A."/>
            <person name="Warren R.L."/>
            <person name="Vandervalk B.P."/>
            <person name="Kucuk E."/>
            <person name="Khan H."/>
            <person name="Gibb E.A."/>
            <person name="Pandoh P."/>
            <person name="Kirk H."/>
            <person name="Zhao Y."/>
            <person name="Jones M."/>
            <person name="Mungall A.J."/>
            <person name="Coope R."/>
            <person name="Pleasance S."/>
            <person name="Moore R.A."/>
            <person name="Holt R.A."/>
            <person name="Round J.M."/>
            <person name="Ohora S."/>
            <person name="Walle B.V."/>
            <person name="Veldhoen N."/>
            <person name="Helbing C.C."/>
            <person name="Birol I."/>
        </authorList>
    </citation>
    <scope>NUCLEOTIDE SEQUENCE [LARGE SCALE GENOMIC DNA]</scope>
</reference>
<dbReference type="PROSITE" id="PS51462">
    <property type="entry name" value="NUDIX"/>
    <property type="match status" value="1"/>
</dbReference>
<evidence type="ECO:0000256" key="2">
    <source>
        <dbReference type="ARBA" id="ARBA00001946"/>
    </source>
</evidence>
<protein>
    <recommendedName>
        <fullName evidence="9">Nudix hydrolase domain-containing protein</fullName>
    </recommendedName>
</protein>
<dbReference type="InterPro" id="IPR020084">
    <property type="entry name" value="NUDIX_hydrolase_CS"/>
</dbReference>
<dbReference type="InterPro" id="IPR020476">
    <property type="entry name" value="Nudix_hydrolase"/>
</dbReference>
<dbReference type="PANTHER" id="PTHR22769:SF56">
    <property type="entry name" value="8-OXO-DGDP PHOSPHATASE NUDT18"/>
    <property type="match status" value="1"/>
</dbReference>
<evidence type="ECO:0000313" key="10">
    <source>
        <dbReference type="EMBL" id="PIO34627.1"/>
    </source>
</evidence>
<dbReference type="Gene3D" id="3.90.79.10">
    <property type="entry name" value="Nucleoside Triphosphate Pyrophosphohydrolase"/>
    <property type="match status" value="1"/>
</dbReference>
<evidence type="ECO:0000256" key="3">
    <source>
        <dbReference type="ARBA" id="ARBA00005582"/>
    </source>
</evidence>
<name>A0A2G9S3A0_AQUCT</name>
<evidence type="ECO:0000256" key="8">
    <source>
        <dbReference type="RuleBase" id="RU003476"/>
    </source>
</evidence>
<evidence type="ECO:0000256" key="7">
    <source>
        <dbReference type="ARBA" id="ARBA00023211"/>
    </source>
</evidence>
<feature type="domain" description="Nudix hydrolase" evidence="9">
    <location>
        <begin position="76"/>
        <end position="206"/>
    </location>
</feature>
<dbReference type="CDD" id="cd04671">
    <property type="entry name" value="NUDIX_8DGDPP_Nudt18"/>
    <property type="match status" value="1"/>
</dbReference>